<dbReference type="InterPro" id="IPR013094">
    <property type="entry name" value="AB_hydrolase_3"/>
</dbReference>
<dbReference type="InterPro" id="IPR029058">
    <property type="entry name" value="AB_hydrolase_fold"/>
</dbReference>
<feature type="domain" description="Alpha/beta hydrolase fold-3" evidence="4">
    <location>
        <begin position="79"/>
        <end position="289"/>
    </location>
</feature>
<feature type="region of interest" description="Disordered" evidence="3">
    <location>
        <begin position="320"/>
        <end position="351"/>
    </location>
</feature>
<keyword evidence="2" id="KW-0378">Hydrolase</keyword>
<dbReference type="Pfam" id="PF07859">
    <property type="entry name" value="Abhydrolase_3"/>
    <property type="match status" value="1"/>
</dbReference>
<proteinExistence type="inferred from homology"/>
<organism evidence="5 6">
    <name type="scientific">Didymella pomorum</name>
    <dbReference type="NCBI Taxonomy" id="749634"/>
    <lineage>
        <taxon>Eukaryota</taxon>
        <taxon>Fungi</taxon>
        <taxon>Dikarya</taxon>
        <taxon>Ascomycota</taxon>
        <taxon>Pezizomycotina</taxon>
        <taxon>Dothideomycetes</taxon>
        <taxon>Pleosporomycetidae</taxon>
        <taxon>Pleosporales</taxon>
        <taxon>Pleosporineae</taxon>
        <taxon>Didymellaceae</taxon>
        <taxon>Didymella</taxon>
    </lineage>
</organism>
<gene>
    <name evidence="5" type="ORF">N0V91_006543</name>
</gene>
<dbReference type="SUPFAM" id="SSF53474">
    <property type="entry name" value="alpha/beta-Hydrolases"/>
    <property type="match status" value="1"/>
</dbReference>
<dbReference type="OrthoDB" id="433474at2759"/>
<dbReference type="PANTHER" id="PTHR48081:SF8">
    <property type="entry name" value="ALPHA_BETA HYDROLASE FOLD-3 DOMAIN-CONTAINING PROTEIN-RELATED"/>
    <property type="match status" value="1"/>
</dbReference>
<dbReference type="Gene3D" id="3.40.50.1820">
    <property type="entry name" value="alpha/beta hydrolase"/>
    <property type="match status" value="1"/>
</dbReference>
<name>A0A9W8ZCN3_9PLEO</name>
<evidence type="ECO:0000256" key="3">
    <source>
        <dbReference type="SAM" id="MobiDB-lite"/>
    </source>
</evidence>
<feature type="compositionally biased region" description="Basic residues" evidence="3">
    <location>
        <begin position="342"/>
        <end position="351"/>
    </location>
</feature>
<comment type="similarity">
    <text evidence="1">Belongs to the 'GDXG' lipolytic enzyme family.</text>
</comment>
<dbReference type="PROSITE" id="PS01173">
    <property type="entry name" value="LIPASE_GDXG_HIS"/>
    <property type="match status" value="1"/>
</dbReference>
<sequence length="351" mass="38430">MSESSVYLDPLNQAFADVAATRPPLQDLTVEQFRAEVEQLQQHTPAPGVTRTEFVVDFEDGVTTYVFRPDDTTGNLPVVFFIHGGAWIAGSVNSHDSLCRDIALQTGFAVVFPEYTLAPEARYPTQQEQCYAVVKWVRTHGNNRGLSQDQFALAADSAGCQLAIAVSILASTRKPNIPIAYQVLISPVTDTVTTDRDTPSEFRYFNGPFLTVPFLRKAIDEYIPDPDDRVSELATPRNISKTHATKQPPTLICNAAVDVLRDDGILFGEILQKAGVDVSIVTFHGQLHDSVVFEATRQGATPKSEIGLIAAQLKSALSRPQETIGAGKGKRQRDGVEVNGKAGKRTRRKLH</sequence>
<reference evidence="5" key="1">
    <citation type="submission" date="2022-10" db="EMBL/GenBank/DDBJ databases">
        <title>Tapping the CABI collections for fungal endophytes: first genome assemblies for Collariella, Neodidymelliopsis, Ascochyta clinopodiicola, Didymella pomorum, Didymosphaeria variabile, Neocosmospora piperis and Neocucurbitaria cava.</title>
        <authorList>
            <person name="Hill R."/>
        </authorList>
    </citation>
    <scope>NUCLEOTIDE SEQUENCE</scope>
    <source>
        <strain evidence="5">IMI 355091</strain>
    </source>
</reference>
<evidence type="ECO:0000313" key="5">
    <source>
        <dbReference type="EMBL" id="KAJ4403490.1"/>
    </source>
</evidence>
<dbReference type="PANTHER" id="PTHR48081">
    <property type="entry name" value="AB HYDROLASE SUPERFAMILY PROTEIN C4A8.06C"/>
    <property type="match status" value="1"/>
</dbReference>
<dbReference type="AlphaFoldDB" id="A0A9W8ZCN3"/>
<dbReference type="EMBL" id="JAPEVA010000051">
    <property type="protein sequence ID" value="KAJ4403490.1"/>
    <property type="molecule type" value="Genomic_DNA"/>
</dbReference>
<dbReference type="InterPro" id="IPR050300">
    <property type="entry name" value="GDXG_lipolytic_enzyme"/>
</dbReference>
<accession>A0A9W8ZCN3</accession>
<evidence type="ECO:0000259" key="4">
    <source>
        <dbReference type="Pfam" id="PF07859"/>
    </source>
</evidence>
<dbReference type="InterPro" id="IPR002168">
    <property type="entry name" value="Lipase_GDXG_HIS_AS"/>
</dbReference>
<evidence type="ECO:0000256" key="1">
    <source>
        <dbReference type="ARBA" id="ARBA00010515"/>
    </source>
</evidence>
<dbReference type="GO" id="GO:0016787">
    <property type="term" value="F:hydrolase activity"/>
    <property type="evidence" value="ECO:0007669"/>
    <property type="project" value="UniProtKB-KW"/>
</dbReference>
<protein>
    <recommendedName>
        <fullName evidence="4">Alpha/beta hydrolase fold-3 domain-containing protein</fullName>
    </recommendedName>
</protein>
<comment type="caution">
    <text evidence="5">The sequence shown here is derived from an EMBL/GenBank/DDBJ whole genome shotgun (WGS) entry which is preliminary data.</text>
</comment>
<evidence type="ECO:0000256" key="2">
    <source>
        <dbReference type="ARBA" id="ARBA00022801"/>
    </source>
</evidence>
<evidence type="ECO:0000313" key="6">
    <source>
        <dbReference type="Proteomes" id="UP001140510"/>
    </source>
</evidence>
<dbReference type="Proteomes" id="UP001140510">
    <property type="component" value="Unassembled WGS sequence"/>
</dbReference>
<keyword evidence="6" id="KW-1185">Reference proteome</keyword>